<evidence type="ECO:0000313" key="4">
    <source>
        <dbReference type="Proteomes" id="UP000509367"/>
    </source>
</evidence>
<feature type="transmembrane region" description="Helical" evidence="1">
    <location>
        <begin position="7"/>
        <end position="30"/>
    </location>
</feature>
<protein>
    <submittedName>
        <fullName evidence="3">Tripartite tricarboxylate transporter TctB family protein</fullName>
    </submittedName>
</protein>
<accession>A0A6N1VJA4</accession>
<evidence type="ECO:0000313" key="3">
    <source>
        <dbReference type="EMBL" id="QKV18967.1"/>
    </source>
</evidence>
<sequence length="157" mass="16587">MQIHDALIGALLALFGAVVIWHVGSFPVVAGQYYGPDLFPRLIGAGLVLLGGALVLRGRARAGLVPRLMSIPAAFEIRRGGMAALYIVASVASMVLFGEIIGAQILILAILMSGLLARYGRPAVSIPLSIALTVLFDLTFRVLLKVPLPTGLLQDFI</sequence>
<evidence type="ECO:0000259" key="2">
    <source>
        <dbReference type="Pfam" id="PF07331"/>
    </source>
</evidence>
<feature type="domain" description="DUF1468" evidence="2">
    <location>
        <begin position="7"/>
        <end position="149"/>
    </location>
</feature>
<organism evidence="3 4">
    <name type="scientific">Oricola thermophila</name>
    <dbReference type="NCBI Taxonomy" id="2742145"/>
    <lineage>
        <taxon>Bacteria</taxon>
        <taxon>Pseudomonadati</taxon>
        <taxon>Pseudomonadota</taxon>
        <taxon>Alphaproteobacteria</taxon>
        <taxon>Hyphomicrobiales</taxon>
        <taxon>Ahrensiaceae</taxon>
        <taxon>Oricola</taxon>
    </lineage>
</organism>
<dbReference type="AlphaFoldDB" id="A0A6N1VJA4"/>
<evidence type="ECO:0000256" key="1">
    <source>
        <dbReference type="SAM" id="Phobius"/>
    </source>
</evidence>
<reference evidence="3 4" key="1">
    <citation type="submission" date="2020-06" db="EMBL/GenBank/DDBJ databases">
        <title>Oricola thermophila sp. nov. isolated from a tidal sediments.</title>
        <authorList>
            <person name="Kwon K.K."/>
            <person name="Yang S.-H."/>
            <person name="Park M.-J."/>
        </authorList>
    </citation>
    <scope>NUCLEOTIDE SEQUENCE [LARGE SCALE GENOMIC DNA]</scope>
    <source>
        <strain evidence="3 4">MEBiC13590</strain>
    </source>
</reference>
<dbReference type="KEGG" id="orm:HTY61_11140"/>
<proteinExistence type="predicted"/>
<keyword evidence="1" id="KW-1133">Transmembrane helix</keyword>
<dbReference type="EMBL" id="CP054836">
    <property type="protein sequence ID" value="QKV18967.1"/>
    <property type="molecule type" value="Genomic_DNA"/>
</dbReference>
<feature type="transmembrane region" description="Helical" evidence="1">
    <location>
        <begin position="124"/>
        <end position="144"/>
    </location>
</feature>
<feature type="transmembrane region" description="Helical" evidence="1">
    <location>
        <begin position="42"/>
        <end position="60"/>
    </location>
</feature>
<dbReference type="RefSeq" id="WP_175276859.1">
    <property type="nucleotide sequence ID" value="NZ_CP054836.1"/>
</dbReference>
<name>A0A6N1VJA4_9HYPH</name>
<dbReference type="Proteomes" id="UP000509367">
    <property type="component" value="Chromosome"/>
</dbReference>
<dbReference type="Pfam" id="PF07331">
    <property type="entry name" value="TctB"/>
    <property type="match status" value="1"/>
</dbReference>
<keyword evidence="1" id="KW-0472">Membrane</keyword>
<feature type="transmembrane region" description="Helical" evidence="1">
    <location>
        <begin position="81"/>
        <end position="112"/>
    </location>
</feature>
<dbReference type="InterPro" id="IPR009936">
    <property type="entry name" value="DUF1468"/>
</dbReference>
<gene>
    <name evidence="3" type="ORF">HTY61_11140</name>
</gene>
<keyword evidence="4" id="KW-1185">Reference proteome</keyword>
<keyword evidence="1" id="KW-0812">Transmembrane</keyword>